<sequence>MLRCEELKNGTDVYFDPSLSLNPFSPPTIPSLPPQISLSKPHPPPVNSLFLSLDRFLFAFLFVSLSLSTDSPSTLFSLSRNLSPKPLNRRTVCRRYELSSRPPEVVPSAVAASEAVAAASEAIVVCLRPLPRAVRLAPPVAVVRRCLETIAAGEPSSAAAAV</sequence>
<accession>A0AAP0F241</accession>
<organism evidence="1 2">
    <name type="scientific">Stephania cephalantha</name>
    <dbReference type="NCBI Taxonomy" id="152367"/>
    <lineage>
        <taxon>Eukaryota</taxon>
        <taxon>Viridiplantae</taxon>
        <taxon>Streptophyta</taxon>
        <taxon>Embryophyta</taxon>
        <taxon>Tracheophyta</taxon>
        <taxon>Spermatophyta</taxon>
        <taxon>Magnoliopsida</taxon>
        <taxon>Ranunculales</taxon>
        <taxon>Menispermaceae</taxon>
        <taxon>Menispermoideae</taxon>
        <taxon>Cissampelideae</taxon>
        <taxon>Stephania</taxon>
    </lineage>
</organism>
<comment type="caution">
    <text evidence="1">The sequence shown here is derived from an EMBL/GenBank/DDBJ whole genome shotgun (WGS) entry which is preliminary data.</text>
</comment>
<evidence type="ECO:0000313" key="2">
    <source>
        <dbReference type="Proteomes" id="UP001419268"/>
    </source>
</evidence>
<protein>
    <submittedName>
        <fullName evidence="1">Uncharacterized protein</fullName>
    </submittedName>
</protein>
<dbReference type="AlphaFoldDB" id="A0AAP0F241"/>
<reference evidence="1 2" key="1">
    <citation type="submission" date="2024-01" db="EMBL/GenBank/DDBJ databases">
        <title>Genome assemblies of Stephania.</title>
        <authorList>
            <person name="Yang L."/>
        </authorList>
    </citation>
    <scope>NUCLEOTIDE SEQUENCE [LARGE SCALE GENOMIC DNA]</scope>
    <source>
        <strain evidence="1">JXDWG</strain>
        <tissue evidence="1">Leaf</tissue>
    </source>
</reference>
<keyword evidence="2" id="KW-1185">Reference proteome</keyword>
<name>A0AAP0F241_9MAGN</name>
<dbReference type="EMBL" id="JBBNAG010000010">
    <property type="protein sequence ID" value="KAK9101042.1"/>
    <property type="molecule type" value="Genomic_DNA"/>
</dbReference>
<gene>
    <name evidence="1" type="ORF">Scep_024472</name>
</gene>
<evidence type="ECO:0000313" key="1">
    <source>
        <dbReference type="EMBL" id="KAK9101042.1"/>
    </source>
</evidence>
<proteinExistence type="predicted"/>
<dbReference type="Proteomes" id="UP001419268">
    <property type="component" value="Unassembled WGS sequence"/>
</dbReference>